<dbReference type="GO" id="GO:0016887">
    <property type="term" value="F:ATP hydrolysis activity"/>
    <property type="evidence" value="ECO:0007669"/>
    <property type="project" value="InterPro"/>
</dbReference>
<evidence type="ECO:0000256" key="3">
    <source>
        <dbReference type="ARBA" id="ARBA00022840"/>
    </source>
</evidence>
<protein>
    <recommendedName>
        <fullName evidence="6">Chromosome partition protein Smc</fullName>
    </recommendedName>
</protein>
<evidence type="ECO:0000256" key="5">
    <source>
        <dbReference type="ARBA" id="ARBA00023125"/>
    </source>
</evidence>
<keyword evidence="4 6" id="KW-0175">Coiled coil</keyword>
<sequence length="1322" mass="143067">MYVKELTIRGFKSFANPTTLRFEPGITAIVGPNGSGKSNIVDALAWVMGEQGAKSLRGTSMEDVIFAGTSTRPPLGRAQVSLTIDNSDGTLGIEYSEVTISRTIYRNGGSEYAINGSPVRLLDVQELLSDTGLGSHMHVVVGQGRLDSILRATPEDNRAFIEEAAGILKHRKRKERALRKLRNTQDNLDRLDDLTKEIHRQLGPLRRQARVSRRADAIHVALRDAQSRLYADDAARLTAQRADVRGKLEEARARLDAQQKQLSDVRVRIEQLEQASSASSPKLRELSQRWHDLAQLGDRFDSLERLAEERAAGFESRVQQPGGEDPDLLEARARELDEQHAQREADVQTLKLRLENATERRADAEKQLAQVRQTLTQLRRAAQQREAQLAALRERAAREETLAQASAQRGADAEQQRNGFAAQLKQAQERVDALQQQSSDVQTDDTAAQLDRARQVAQDARAARDAAAAEQRRLDGDVIGMQAQADALADALAHSGAADHAGTGGAGATAGNSGASPARDDVRTLGTLADFVVVDDGWEDAIARAVGDFAKSCIVPTMDDASVLLGQAIQDQGGRNRLGMVAALVAGAADLPTSHAMSDDAADVQAFQSQPIAGTRPAFTAVHPNAHAADARTAQAVVQSVRYLLRGTLLVEDEAVAMAAWTVAVQAADAASDDAGAQNDGNPWIRLVTRDGRVMTRVGGYAGSSAPSDLALTARRDKAIARRDELIAERDAASARLAQAQERYDAARQAEDAAKAAATERRIKAQEAARSLDAARNSRDSLARRIADLAQRIERFAEEFTQHQQTLDALKADIAVIEAAGNAHAVTNNTSETGAAKDNTADASDLAVRETELEKALADHRDTEVAARMAWSEADRQCQSLQRQAQMLRDSAVQARTRRERIAQRNERLAANAQQARGIAALARQAAHRIATHAAAAQKERDELQAASSKHDSQIAALRATRNNLEPEVSRLRDAEHDLDIMRERLASEYGAMEQKIADDLGLDMASVIRDYGPQVPVPVLDDDGRPIPLDDGGEDSTENAGSAENSGGAGALSDAEESGDGSAHPDFSTMAELDLSVVKTVPYVRQEQEKRLAKAKRDLEALGKVNPLAGEEYDALEARSAYINEQRADVIQSRDDLLHLIKDLDTTMTDVFASAFADTAAAFEKVFAMLFPGGTGHLRLEDPDDMLSTGVIVEASPSGKRVKQLSLLSGGERSLTALALLFAIFTARPSPFYIMDEVEAALDDVNLTRLLHAIDDLRTHAQLIIITHQQRTMSIADALYGVTMRADGVTAVVSSKLDHTKPGGLEPHRLESHRSEHGTSA</sequence>
<dbReference type="InterPro" id="IPR024704">
    <property type="entry name" value="SMC"/>
</dbReference>
<dbReference type="Pfam" id="PF02463">
    <property type="entry name" value="SMC_N"/>
    <property type="match status" value="1"/>
</dbReference>
<dbReference type="InterPro" id="IPR003395">
    <property type="entry name" value="RecF/RecN/SMC_N"/>
</dbReference>
<comment type="domain">
    <text evidence="6">Contains large globular domains required for ATP hydrolysis at each terminus and a third globular domain forming a flexible hinge near the middle of the molecule. These domains are separated by coiled-coil structures.</text>
</comment>
<evidence type="ECO:0000256" key="6">
    <source>
        <dbReference type="HAMAP-Rule" id="MF_01894"/>
    </source>
</evidence>
<feature type="compositionally biased region" description="Low complexity" evidence="7">
    <location>
        <begin position="435"/>
        <end position="456"/>
    </location>
</feature>
<comment type="function">
    <text evidence="6">Required for chromosome condensation and partitioning.</text>
</comment>
<feature type="binding site" evidence="6">
    <location>
        <begin position="32"/>
        <end position="39"/>
    </location>
    <ligand>
        <name>ATP</name>
        <dbReference type="ChEBI" id="CHEBI:30616"/>
    </ligand>
</feature>
<comment type="subunit">
    <text evidence="6">Homodimer.</text>
</comment>
<dbReference type="GO" id="GO:0007059">
    <property type="term" value="P:chromosome segregation"/>
    <property type="evidence" value="ECO:0007669"/>
    <property type="project" value="UniProtKB-UniRule"/>
</dbReference>
<dbReference type="HAMAP" id="MF_01894">
    <property type="entry name" value="Smc_prok"/>
    <property type="match status" value="1"/>
</dbReference>
<dbReference type="PANTHER" id="PTHR43977">
    <property type="entry name" value="STRUCTURAL MAINTENANCE OF CHROMOSOMES PROTEIN 3"/>
    <property type="match status" value="1"/>
</dbReference>
<feature type="coiled-coil region" evidence="6">
    <location>
        <begin position="716"/>
        <end position="813"/>
    </location>
</feature>
<gene>
    <name evidence="6" type="primary">smc</name>
    <name evidence="10" type="ORF">PSSU_0367</name>
</gene>
<feature type="region of interest" description="Disordered" evidence="7">
    <location>
        <begin position="431"/>
        <end position="456"/>
    </location>
</feature>
<dbReference type="GO" id="GO:0005737">
    <property type="term" value="C:cytoplasm"/>
    <property type="evidence" value="ECO:0007669"/>
    <property type="project" value="UniProtKB-SubCell"/>
</dbReference>
<evidence type="ECO:0000313" key="11">
    <source>
        <dbReference type="Proteomes" id="UP000216454"/>
    </source>
</evidence>
<dbReference type="Gene3D" id="3.40.50.300">
    <property type="entry name" value="P-loop containing nucleotide triphosphate hydrolases"/>
    <property type="match status" value="2"/>
</dbReference>
<comment type="similarity">
    <text evidence="6">Belongs to the SMC family.</text>
</comment>
<evidence type="ECO:0000256" key="2">
    <source>
        <dbReference type="ARBA" id="ARBA00022741"/>
    </source>
</evidence>
<dbReference type="GO" id="GO:0005524">
    <property type="term" value="F:ATP binding"/>
    <property type="evidence" value="ECO:0007669"/>
    <property type="project" value="UniProtKB-UniRule"/>
</dbReference>
<dbReference type="FunFam" id="3.40.50.300:FF:000984">
    <property type="entry name" value="Chromosome partition protein Smc"/>
    <property type="match status" value="1"/>
</dbReference>
<dbReference type="GO" id="GO:0005694">
    <property type="term" value="C:chromosome"/>
    <property type="evidence" value="ECO:0007669"/>
    <property type="project" value="InterPro"/>
</dbReference>
<name>A0A261F0V4_9BIFI</name>
<feature type="domain" description="SMC hinge" evidence="9">
    <location>
        <begin position="525"/>
        <end position="658"/>
    </location>
</feature>
<comment type="subcellular location">
    <subcellularLocation>
        <location evidence="6">Cytoplasm</location>
    </subcellularLocation>
</comment>
<keyword evidence="3 6" id="KW-0067">ATP-binding</keyword>
<dbReference type="GO" id="GO:0006260">
    <property type="term" value="P:DNA replication"/>
    <property type="evidence" value="ECO:0007669"/>
    <property type="project" value="UniProtKB-UniRule"/>
</dbReference>
<feature type="coiled-coil region" evidence="6">
    <location>
        <begin position="234"/>
        <end position="275"/>
    </location>
</feature>
<feature type="region of interest" description="Disordered" evidence="7">
    <location>
        <begin position="1016"/>
        <end position="1068"/>
    </location>
</feature>
<keyword evidence="2 6" id="KW-0547">Nucleotide-binding</keyword>
<evidence type="ECO:0000313" key="10">
    <source>
        <dbReference type="EMBL" id="OZG52749.1"/>
    </source>
</evidence>
<dbReference type="RefSeq" id="WP_094690695.1">
    <property type="nucleotide sequence ID" value="NZ_MWWQ01000005.1"/>
</dbReference>
<evidence type="ECO:0000256" key="7">
    <source>
        <dbReference type="SAM" id="MobiDB-lite"/>
    </source>
</evidence>
<evidence type="ECO:0000259" key="9">
    <source>
        <dbReference type="Pfam" id="PF06470"/>
    </source>
</evidence>
<dbReference type="SUPFAM" id="SSF52540">
    <property type="entry name" value="P-loop containing nucleoside triphosphate hydrolases"/>
    <property type="match status" value="1"/>
</dbReference>
<organism evidence="10 11">
    <name type="scientific">Pseudoscardovia suis</name>
    <dbReference type="NCBI Taxonomy" id="987063"/>
    <lineage>
        <taxon>Bacteria</taxon>
        <taxon>Bacillati</taxon>
        <taxon>Actinomycetota</taxon>
        <taxon>Actinomycetes</taxon>
        <taxon>Bifidobacteriales</taxon>
        <taxon>Bifidobacteriaceae</taxon>
        <taxon>Pseudoscardovia</taxon>
    </lineage>
</organism>
<dbReference type="InterPro" id="IPR027417">
    <property type="entry name" value="P-loop_NTPase"/>
</dbReference>
<dbReference type="GO" id="GO:0003677">
    <property type="term" value="F:DNA binding"/>
    <property type="evidence" value="ECO:0007669"/>
    <property type="project" value="UniProtKB-UniRule"/>
</dbReference>
<dbReference type="PIRSF" id="PIRSF005719">
    <property type="entry name" value="SMC"/>
    <property type="match status" value="1"/>
</dbReference>
<dbReference type="SUPFAM" id="SSF75553">
    <property type="entry name" value="Smc hinge domain"/>
    <property type="match status" value="1"/>
</dbReference>
<dbReference type="GO" id="GO:0030261">
    <property type="term" value="P:chromosome condensation"/>
    <property type="evidence" value="ECO:0007669"/>
    <property type="project" value="InterPro"/>
</dbReference>
<dbReference type="Pfam" id="PF06470">
    <property type="entry name" value="SMC_hinge"/>
    <property type="match status" value="1"/>
</dbReference>
<comment type="caution">
    <text evidence="10">The sequence shown here is derived from an EMBL/GenBank/DDBJ whole genome shotgun (WGS) entry which is preliminary data.</text>
</comment>
<evidence type="ECO:0000256" key="4">
    <source>
        <dbReference type="ARBA" id="ARBA00023054"/>
    </source>
</evidence>
<accession>A0A261F0V4</accession>
<evidence type="ECO:0000256" key="1">
    <source>
        <dbReference type="ARBA" id="ARBA00022490"/>
    </source>
</evidence>
<dbReference type="InterPro" id="IPR011890">
    <property type="entry name" value="SMC_prok"/>
</dbReference>
<dbReference type="InterPro" id="IPR036277">
    <property type="entry name" value="SMC_hinge_sf"/>
</dbReference>
<feature type="region of interest" description="Disordered" evidence="7">
    <location>
        <begin position="497"/>
        <end position="519"/>
    </location>
</feature>
<dbReference type="Proteomes" id="UP000216454">
    <property type="component" value="Unassembled WGS sequence"/>
</dbReference>
<feature type="region of interest" description="Disordered" evidence="7">
    <location>
        <begin position="1298"/>
        <end position="1322"/>
    </location>
</feature>
<keyword evidence="1 6" id="KW-0963">Cytoplasm</keyword>
<reference evidence="10 11" key="1">
    <citation type="journal article" date="2017" name="BMC Genomics">
        <title>Comparative genomic and phylogenomic analyses of the Bifidobacteriaceae family.</title>
        <authorList>
            <person name="Lugli G.A."/>
            <person name="Milani C."/>
            <person name="Turroni F."/>
            <person name="Duranti S."/>
            <person name="Mancabelli L."/>
            <person name="Mangifesta M."/>
            <person name="Ferrario C."/>
            <person name="Modesto M."/>
            <person name="Mattarelli P."/>
            <person name="Jiri K."/>
            <person name="van Sinderen D."/>
            <person name="Ventura M."/>
        </authorList>
    </citation>
    <scope>NUCLEOTIDE SEQUENCE [LARGE SCALE GENOMIC DNA]</scope>
    <source>
        <strain evidence="10 11">DSM 24744</strain>
    </source>
</reference>
<dbReference type="GO" id="GO:0007062">
    <property type="term" value="P:sister chromatid cohesion"/>
    <property type="evidence" value="ECO:0007669"/>
    <property type="project" value="InterPro"/>
</dbReference>
<keyword evidence="11" id="KW-1185">Reference proteome</keyword>
<feature type="domain" description="RecF/RecN/SMC N-terminal" evidence="8">
    <location>
        <begin position="2"/>
        <end position="1291"/>
    </location>
</feature>
<evidence type="ECO:0000259" key="8">
    <source>
        <dbReference type="Pfam" id="PF02463"/>
    </source>
</evidence>
<feature type="coiled-coil region" evidence="6">
    <location>
        <begin position="167"/>
        <end position="194"/>
    </location>
</feature>
<dbReference type="CDD" id="cd03278">
    <property type="entry name" value="ABC_SMC_barmotin"/>
    <property type="match status" value="1"/>
</dbReference>
<dbReference type="InterPro" id="IPR010935">
    <property type="entry name" value="SMC_hinge"/>
</dbReference>
<proteinExistence type="inferred from homology"/>
<keyword evidence="5 6" id="KW-0238">DNA-binding</keyword>
<dbReference type="EMBL" id="MWWQ01000005">
    <property type="protein sequence ID" value="OZG52749.1"/>
    <property type="molecule type" value="Genomic_DNA"/>
</dbReference>
<dbReference type="OrthoDB" id="9808768at2"/>